<gene>
    <name evidence="2" type="ORF">J2X19_002288</name>
</gene>
<name>A0ABU2C8G0_9BURK</name>
<reference evidence="2 3" key="1">
    <citation type="submission" date="2023-07" db="EMBL/GenBank/DDBJ databases">
        <title>Sorghum-associated microbial communities from plants grown in Nebraska, USA.</title>
        <authorList>
            <person name="Schachtman D."/>
        </authorList>
    </citation>
    <scope>NUCLEOTIDE SEQUENCE [LARGE SCALE GENOMIC DNA]</scope>
    <source>
        <strain evidence="2 3">BE313</strain>
    </source>
</reference>
<evidence type="ECO:0000256" key="1">
    <source>
        <dbReference type="SAM" id="SignalP"/>
    </source>
</evidence>
<dbReference type="GO" id="GO:0016787">
    <property type="term" value="F:hydrolase activity"/>
    <property type="evidence" value="ECO:0007669"/>
    <property type="project" value="UniProtKB-KW"/>
</dbReference>
<sequence length="134" mass="13470">MDVAISSLSLSMNGLFMKKLIHILVAAVVGFTAAASASATNSQVNASVAMAQSSAGASKDMAGMDALVQSLQTGMVKTGFSPVSRSRESSVGSFAAGSVAAEASAAEETGDEDGRMLVAGLVLMGVIALRRIRS</sequence>
<organism evidence="2 3">
    <name type="scientific">Rhodoferax ferrireducens</name>
    <dbReference type="NCBI Taxonomy" id="192843"/>
    <lineage>
        <taxon>Bacteria</taxon>
        <taxon>Pseudomonadati</taxon>
        <taxon>Pseudomonadota</taxon>
        <taxon>Betaproteobacteria</taxon>
        <taxon>Burkholderiales</taxon>
        <taxon>Comamonadaceae</taxon>
        <taxon>Rhodoferax</taxon>
    </lineage>
</organism>
<keyword evidence="1" id="KW-0732">Signal</keyword>
<protein>
    <submittedName>
        <fullName evidence="2">Effector of murein hydrolase</fullName>
    </submittedName>
</protein>
<keyword evidence="2" id="KW-0378">Hydrolase</keyword>
<accession>A0ABU2C8G0</accession>
<proteinExistence type="predicted"/>
<feature type="signal peptide" evidence="1">
    <location>
        <begin position="1"/>
        <end position="37"/>
    </location>
</feature>
<evidence type="ECO:0000313" key="2">
    <source>
        <dbReference type="EMBL" id="MDR7377609.1"/>
    </source>
</evidence>
<comment type="caution">
    <text evidence="2">The sequence shown here is derived from an EMBL/GenBank/DDBJ whole genome shotgun (WGS) entry which is preliminary data.</text>
</comment>
<dbReference type="Proteomes" id="UP001180487">
    <property type="component" value="Unassembled WGS sequence"/>
</dbReference>
<feature type="chain" id="PRO_5045685419" evidence="1">
    <location>
        <begin position="38"/>
        <end position="134"/>
    </location>
</feature>
<dbReference type="EMBL" id="JAVDXT010000002">
    <property type="protein sequence ID" value="MDR7377609.1"/>
    <property type="molecule type" value="Genomic_DNA"/>
</dbReference>
<dbReference type="RefSeq" id="WP_310373234.1">
    <property type="nucleotide sequence ID" value="NZ_JAVDXT010000002.1"/>
</dbReference>
<keyword evidence="3" id="KW-1185">Reference proteome</keyword>
<evidence type="ECO:0000313" key="3">
    <source>
        <dbReference type="Proteomes" id="UP001180487"/>
    </source>
</evidence>